<reference evidence="4 5" key="1">
    <citation type="submission" date="2019-07" db="EMBL/GenBank/DDBJ databases">
        <title>Whole genome shotgun sequence of Cellulomonas persica NBRC 101101.</title>
        <authorList>
            <person name="Hosoyama A."/>
            <person name="Uohara A."/>
            <person name="Ohji S."/>
            <person name="Ichikawa N."/>
        </authorList>
    </citation>
    <scope>NUCLEOTIDE SEQUENCE [LARGE SCALE GENOMIC DNA]</scope>
    <source>
        <strain evidence="4 5">NBRC 101101</strain>
    </source>
</reference>
<dbReference type="RefSeq" id="WP_186811574.1">
    <property type="nucleotide sequence ID" value="NZ_BJUA01000022.1"/>
</dbReference>
<keyword evidence="2" id="KW-0812">Transmembrane</keyword>
<evidence type="ECO:0000259" key="3">
    <source>
        <dbReference type="Pfam" id="PF13845"/>
    </source>
</evidence>
<dbReference type="EMBL" id="BJUA01000022">
    <property type="protein sequence ID" value="GEK19303.1"/>
    <property type="molecule type" value="Genomic_DNA"/>
</dbReference>
<feature type="compositionally biased region" description="Polar residues" evidence="1">
    <location>
        <begin position="1"/>
        <end position="10"/>
    </location>
</feature>
<evidence type="ECO:0000313" key="4">
    <source>
        <dbReference type="EMBL" id="GEK19303.1"/>
    </source>
</evidence>
<evidence type="ECO:0000313" key="5">
    <source>
        <dbReference type="Proteomes" id="UP000321386"/>
    </source>
</evidence>
<dbReference type="InterPro" id="IPR026004">
    <property type="entry name" value="Septum_form"/>
</dbReference>
<sequence length="274" mass="28511">MSDDQPTPTTAGYPWAPPDGTTASGPAAPVPYDAGIGHPTPAGAPYSRGYPTAPAPTGYPSPPTYPYGPGYPPAHGPVAYPGPRPYDGFAIAGFVLSFVGAVVLSIIFGVLGLVRTKGGRARGRGLAIASLVISSLWFVVGIGLVIYGATLGPVSTYTVGDCVRLSADADAGLDEGDAPTLPKVACSEPHNAEVYAAKNLPSGSYPGLDRVEQETFAYCESEYARFVGVPYDDSRLGFFIVYPEQIGWYTGDRKIACIVTAPEDVTSTLRGSAR</sequence>
<dbReference type="Proteomes" id="UP000321386">
    <property type="component" value="Unassembled WGS sequence"/>
</dbReference>
<feature type="transmembrane region" description="Helical" evidence="2">
    <location>
        <begin position="89"/>
        <end position="114"/>
    </location>
</feature>
<evidence type="ECO:0000256" key="2">
    <source>
        <dbReference type="SAM" id="Phobius"/>
    </source>
</evidence>
<comment type="caution">
    <text evidence="4">The sequence shown here is derived from an EMBL/GenBank/DDBJ whole genome shotgun (WGS) entry which is preliminary data.</text>
</comment>
<feature type="domain" description="Septum formation-related" evidence="3">
    <location>
        <begin position="160"/>
        <end position="266"/>
    </location>
</feature>
<dbReference type="AlphaFoldDB" id="A0A510UX88"/>
<organism evidence="4 5">
    <name type="scientific">Cellulomonas persica</name>
    <dbReference type="NCBI Taxonomy" id="76861"/>
    <lineage>
        <taxon>Bacteria</taxon>
        <taxon>Bacillati</taxon>
        <taxon>Actinomycetota</taxon>
        <taxon>Actinomycetes</taxon>
        <taxon>Micrococcales</taxon>
        <taxon>Cellulomonadaceae</taxon>
        <taxon>Cellulomonas</taxon>
    </lineage>
</organism>
<keyword evidence="5" id="KW-1185">Reference proteome</keyword>
<proteinExistence type="predicted"/>
<feature type="region of interest" description="Disordered" evidence="1">
    <location>
        <begin position="1"/>
        <end position="49"/>
    </location>
</feature>
<keyword evidence="2" id="KW-1133">Transmembrane helix</keyword>
<gene>
    <name evidence="4" type="ORF">CPE01_30360</name>
</gene>
<dbReference type="Pfam" id="PF13845">
    <property type="entry name" value="Septum_form"/>
    <property type="match status" value="1"/>
</dbReference>
<accession>A0A510UX88</accession>
<evidence type="ECO:0000256" key="1">
    <source>
        <dbReference type="SAM" id="MobiDB-lite"/>
    </source>
</evidence>
<name>A0A510UX88_9CELL</name>
<keyword evidence="2" id="KW-0472">Membrane</keyword>
<protein>
    <recommendedName>
        <fullName evidence="3">Septum formation-related domain-containing protein</fullName>
    </recommendedName>
</protein>
<feature type="transmembrane region" description="Helical" evidence="2">
    <location>
        <begin position="126"/>
        <end position="149"/>
    </location>
</feature>